<dbReference type="Gene3D" id="1.20.1740.10">
    <property type="entry name" value="Amino acid/polyamine transporter I"/>
    <property type="match status" value="1"/>
</dbReference>
<feature type="transmembrane region" description="Helical" evidence="1">
    <location>
        <begin position="111"/>
        <end position="135"/>
    </location>
</feature>
<keyword evidence="1" id="KW-1133">Transmembrane helix</keyword>
<dbReference type="EMBL" id="PIPW01000001">
    <property type="protein sequence ID" value="RUO54241.1"/>
    <property type="molecule type" value="Genomic_DNA"/>
</dbReference>
<keyword evidence="1" id="KW-0812">Transmembrane</keyword>
<keyword evidence="3" id="KW-1185">Reference proteome</keyword>
<dbReference type="OrthoDB" id="271600at2"/>
<feature type="transmembrane region" description="Helical" evidence="1">
    <location>
        <begin position="70"/>
        <end position="90"/>
    </location>
</feature>
<dbReference type="Proteomes" id="UP000287198">
    <property type="component" value="Unassembled WGS sequence"/>
</dbReference>
<feature type="transmembrane region" description="Helical" evidence="1">
    <location>
        <begin position="185"/>
        <end position="202"/>
    </location>
</feature>
<feature type="transmembrane region" description="Helical" evidence="1">
    <location>
        <begin position="45"/>
        <end position="64"/>
    </location>
</feature>
<feature type="transmembrane region" description="Helical" evidence="1">
    <location>
        <begin position="371"/>
        <end position="389"/>
    </location>
</feature>
<keyword evidence="1" id="KW-0472">Membrane</keyword>
<evidence type="ECO:0000313" key="3">
    <source>
        <dbReference type="Proteomes" id="UP000287198"/>
    </source>
</evidence>
<evidence type="ECO:0000256" key="1">
    <source>
        <dbReference type="SAM" id="Phobius"/>
    </source>
</evidence>
<proteinExistence type="predicted"/>
<feature type="transmembrane region" description="Helical" evidence="1">
    <location>
        <begin position="155"/>
        <end position="173"/>
    </location>
</feature>
<dbReference type="RefSeq" id="WP_126761446.1">
    <property type="nucleotide sequence ID" value="NZ_JBHLTZ010000004.1"/>
</dbReference>
<evidence type="ECO:0000313" key="2">
    <source>
        <dbReference type="EMBL" id="RUO54241.1"/>
    </source>
</evidence>
<feature type="transmembrane region" description="Helical" evidence="1">
    <location>
        <begin position="260"/>
        <end position="280"/>
    </location>
</feature>
<feature type="transmembrane region" description="Helical" evidence="1">
    <location>
        <begin position="222"/>
        <end position="239"/>
    </location>
</feature>
<feature type="transmembrane region" description="Helical" evidence="1">
    <location>
        <begin position="300"/>
        <end position="320"/>
    </location>
</feature>
<comment type="caution">
    <text evidence="2">The sequence shown here is derived from an EMBL/GenBank/DDBJ whole genome shotgun (WGS) entry which is preliminary data.</text>
</comment>
<name>A0A432XZX2_9GAMM</name>
<feature type="transmembrane region" description="Helical" evidence="1">
    <location>
        <begin position="14"/>
        <end position="33"/>
    </location>
</feature>
<reference evidence="3" key="1">
    <citation type="journal article" date="2018" name="Front. Microbiol.">
        <title>Genome-Based Analysis Reveals the Taxonomy and Diversity of the Family Idiomarinaceae.</title>
        <authorList>
            <person name="Liu Y."/>
            <person name="Lai Q."/>
            <person name="Shao Z."/>
        </authorList>
    </citation>
    <scope>NUCLEOTIDE SEQUENCE [LARGE SCALE GENOMIC DNA]</scope>
    <source>
        <strain evidence="3">BH195</strain>
    </source>
</reference>
<dbReference type="AlphaFoldDB" id="A0A432XZX2"/>
<accession>A0A432XZX2</accession>
<feature type="transmembrane region" description="Helical" evidence="1">
    <location>
        <begin position="401"/>
        <end position="425"/>
    </location>
</feature>
<feature type="transmembrane region" description="Helical" evidence="1">
    <location>
        <begin position="341"/>
        <end position="365"/>
    </location>
</feature>
<gene>
    <name evidence="2" type="ORF">CWI69_02115</name>
</gene>
<sequence length="427" mass="46225">MPETNFHSLSAADWSLNVIVTLLAVAVVIILFLPKIRDSELWRATAIPLASIIGSGFLIVAPLLAFTVGAWAIVAVIAILALAFLVGKAVRYNIKFSEPLTETDQQTTYKALTWAGELAKLVLAFAYIIAITFYLELLGAFSLRLVGYENPVAQKTIATLLLIFIGLFGWLRGLRLLEALEESSVNVKLAIISAFILGLAFFNAEQALSGDWQVPQLDPDFNLETVRILLGSFLIVQGFETSRYLRGDYPAHLRIKTMRYGQLIAAAIYVCFIALATTLFDEFETISETGVIDLSAEIAFVLPWLLIIAAVMSQFSAAVADMIGSGGLVEEASDKSISKHTAYLTVAILAIGLLWSTDIFSIIAYASRAFALYYALQCLIAAVHAISSIGNERHIARGIGFGLLVVAMLAIAFFAIPVTSAGHSIGH</sequence>
<organism evidence="2 3">
    <name type="scientific">Pseudidiomarina halophila</name>
    <dbReference type="NCBI Taxonomy" id="1449799"/>
    <lineage>
        <taxon>Bacteria</taxon>
        <taxon>Pseudomonadati</taxon>
        <taxon>Pseudomonadota</taxon>
        <taxon>Gammaproteobacteria</taxon>
        <taxon>Alteromonadales</taxon>
        <taxon>Idiomarinaceae</taxon>
        <taxon>Pseudidiomarina</taxon>
    </lineage>
</organism>
<protein>
    <submittedName>
        <fullName evidence="2">Uncharacterized protein</fullName>
    </submittedName>
</protein>